<dbReference type="InterPro" id="IPR023753">
    <property type="entry name" value="FAD/NAD-binding_dom"/>
</dbReference>
<organism evidence="3">
    <name type="scientific">Gulosibacter sediminis</name>
    <dbReference type="NCBI Taxonomy" id="1729695"/>
    <lineage>
        <taxon>Bacteria</taxon>
        <taxon>Bacillati</taxon>
        <taxon>Actinomycetota</taxon>
        <taxon>Actinomycetes</taxon>
        <taxon>Micrococcales</taxon>
        <taxon>Microbacteriaceae</taxon>
        <taxon>Gulosibacter</taxon>
    </lineage>
</organism>
<dbReference type="Pfam" id="PF07992">
    <property type="entry name" value="Pyr_redox_2"/>
    <property type="match status" value="1"/>
</dbReference>
<dbReference type="PANTHER" id="PTHR42949:SF3">
    <property type="entry name" value="ANAEROBIC GLYCEROL-3-PHOSPHATE DEHYDROGENASE SUBUNIT B"/>
    <property type="match status" value="1"/>
</dbReference>
<dbReference type="PRINTS" id="PR00469">
    <property type="entry name" value="PNDRDTASEII"/>
</dbReference>
<evidence type="ECO:0000256" key="1">
    <source>
        <dbReference type="ARBA" id="ARBA00023002"/>
    </source>
</evidence>
<dbReference type="Gene3D" id="3.40.50.720">
    <property type="entry name" value="NAD(P)-binding Rossmann-like Domain"/>
    <property type="match status" value="1"/>
</dbReference>
<evidence type="ECO:0000259" key="2">
    <source>
        <dbReference type="Pfam" id="PF07992"/>
    </source>
</evidence>
<proteinExistence type="predicted"/>
<dbReference type="InterPro" id="IPR041854">
    <property type="entry name" value="BFD-like_2Fe2S-bd_dom_sf"/>
</dbReference>
<dbReference type="PRINTS" id="PR00368">
    <property type="entry name" value="FADPNR"/>
</dbReference>
<dbReference type="Gene3D" id="1.10.10.1100">
    <property type="entry name" value="BFD-like [2Fe-2S]-binding domain"/>
    <property type="match status" value="1"/>
</dbReference>
<sequence>MAGETSRNRHVVVVGGGPAGLAAAAAAIAASARVTLLESGDELGGQFWRHLPQERAGAKESRLHHNWSTYTQLRDTVLGAACCEVLTNAQVWSLERDPQGSIQLNIARGPVDSGSRETFQLAPDALVLATGAHDRTLPFPGWTLPGVFTAGAAQAFAKSERIALGQKVVIAGAGPFLLPVMTSLVSANANVVGVFEANPLRNLGGWVADRPWKLAGASHKAGELLEYVGAHVRHRVPYKTGRAVVAAHGTDRVEAVTIAKVDRNWRPIAGTERRYAADAVCVSHGFTPRIELAIAAGCDISPQKFVRVDDAQRSSVDGVYAAGEITSIGGSDAALYEGQIAGHCAAGGDVADPELRRAVRQRATFTHFAGRLEAAHGIRPGWTSWLSDDTTLCRCEETSVKSFRYTVAVTGSAGLRSTKLTTRAGLGICQGRICGRNVEALLAEATGDPVGDSARTDRRPIVAPIRLADLATAGAAAPTTCTEESES</sequence>
<gene>
    <name evidence="3" type="ORF">M3M28_02840</name>
</gene>
<dbReference type="PIRSF" id="PIRSF037495">
    <property type="entry name" value="Opine_OX_OoxA/HcnB"/>
    <property type="match status" value="1"/>
</dbReference>
<dbReference type="InterPro" id="IPR017224">
    <property type="entry name" value="Opine_Oxase_asu/HCN_bsu"/>
</dbReference>
<protein>
    <submittedName>
        <fullName evidence="3">FAD-dependent oxidoreductase</fullName>
    </submittedName>
</protein>
<reference evidence="3" key="1">
    <citation type="submission" date="2022-05" db="EMBL/GenBank/DDBJ databases">
        <title>Complete genome sequence of toluene-degrading Gulosibacter sediminis strain ACHW.36C.</title>
        <authorList>
            <person name="Wai A.C."/>
            <person name="Lai G.K."/>
            <person name="Griffin S.D."/>
            <person name="Leung F.C."/>
        </authorList>
    </citation>
    <scope>NUCLEOTIDE SEQUENCE [LARGE SCALE GENOMIC DNA]</scope>
    <source>
        <strain evidence="3">ACHW.36C</strain>
    </source>
</reference>
<dbReference type="SUPFAM" id="SSF51905">
    <property type="entry name" value="FAD/NAD(P)-binding domain"/>
    <property type="match status" value="1"/>
</dbReference>
<name>A0ABY4MYB3_9MICO</name>
<dbReference type="EMBL" id="CP097160">
    <property type="protein sequence ID" value="UQN15422.1"/>
    <property type="molecule type" value="Genomic_DNA"/>
</dbReference>
<dbReference type="InterPro" id="IPR051691">
    <property type="entry name" value="Metab_Enz_Cyan_OpOx_G3PDH"/>
</dbReference>
<feature type="domain" description="FAD/NAD(P)-binding" evidence="2">
    <location>
        <begin position="10"/>
        <end position="327"/>
    </location>
</feature>
<dbReference type="Gene3D" id="3.50.50.60">
    <property type="entry name" value="FAD/NAD(P)-binding domain"/>
    <property type="match status" value="3"/>
</dbReference>
<evidence type="ECO:0000313" key="3">
    <source>
        <dbReference type="EMBL" id="UQN15422.1"/>
    </source>
</evidence>
<dbReference type="InterPro" id="IPR036188">
    <property type="entry name" value="FAD/NAD-bd_sf"/>
</dbReference>
<dbReference type="PANTHER" id="PTHR42949">
    <property type="entry name" value="ANAEROBIC GLYCEROL-3-PHOSPHATE DEHYDROGENASE SUBUNIT B"/>
    <property type="match status" value="1"/>
</dbReference>
<accession>A0ABY4MYB3</accession>
<keyword evidence="1" id="KW-0560">Oxidoreductase</keyword>